<evidence type="ECO:0000256" key="6">
    <source>
        <dbReference type="ARBA" id="ARBA00022827"/>
    </source>
</evidence>
<dbReference type="PANTHER" id="PTHR43557:SF2">
    <property type="entry name" value="RIESKE DOMAIN-CONTAINING PROTEIN-RELATED"/>
    <property type="match status" value="1"/>
</dbReference>
<evidence type="ECO:0000256" key="5">
    <source>
        <dbReference type="ARBA" id="ARBA00022723"/>
    </source>
</evidence>
<dbReference type="InterPro" id="IPR028202">
    <property type="entry name" value="Reductase_C"/>
</dbReference>
<dbReference type="SUPFAM" id="SSF50022">
    <property type="entry name" value="ISP domain"/>
    <property type="match status" value="1"/>
</dbReference>
<dbReference type="Proteomes" id="UP000792457">
    <property type="component" value="Unassembled WGS sequence"/>
</dbReference>
<dbReference type="FunFam" id="2.102.10.10:FF:000003">
    <property type="entry name" value="apoptosis-inducing factor 3 isoform X2"/>
    <property type="match status" value="1"/>
</dbReference>
<dbReference type="PANTHER" id="PTHR43557">
    <property type="entry name" value="APOPTOSIS-INDUCING FACTOR 1"/>
    <property type="match status" value="1"/>
</dbReference>
<dbReference type="CDD" id="cd03478">
    <property type="entry name" value="Rieske_AIFL_N"/>
    <property type="match status" value="1"/>
</dbReference>
<evidence type="ECO:0000256" key="2">
    <source>
        <dbReference type="ARBA" id="ARBA00006442"/>
    </source>
</evidence>
<dbReference type="PRINTS" id="PR00368">
    <property type="entry name" value="FADPNR"/>
</dbReference>
<sequence length="569" mass="61608">MTLNSLVKFPYCLIRSTIVQALPINFSSQVCDARFLRLIASYNDMGSSNTKNKGSADYVEGVVCQESALKENSMQVFELGPDKSKVLVVKQNGIISALGSKCSHYGAPLNTGALGNGVVRCPWHGACFNTKNGDIEDFPGMDSIPCYQVTVEKGGQVRVRARKDLLEANKRVKDMVMRDLNIQTSYVVIGGGGAGACCVETLRQEGFAGRIVLVTAENHLPYDRPKLSKILDATPAKISLRSPEFYEKYGIEVVNGTEAVGLDVEKQMVKLNKGEDLHYDKLFIATGSTPRKPDLPGVNLENVFTLRTVVDANKIAEKSRTKHVAIIGTSFIGMEIASYLSDKASKDKGVHFLMNQVVEGFVGGEGDESHLVKMVKLGTGDLVSAEVCVLGMGAIPNTNFLKDSGITLESGTVVVNENMETNMPNVFAGGDIACAPMLAFGAPVGVGEPPKAAIGHWQLASFHGRVAACNMVNPNSKDVKTVPFFWTAILGKSIRYSGYVRNYDDVVVNGDLEEMTNVVAYYCQGDRVLAIATINSDPVAAQFAERIRSQAPLMKADILSDNHLDWTKE</sequence>
<comment type="caution">
    <text evidence="11">The sequence shown here is derived from an EMBL/GenBank/DDBJ whole genome shotgun (WGS) entry which is preliminary data.</text>
</comment>
<dbReference type="OrthoDB" id="432169at2759"/>
<keyword evidence="6" id="KW-0274">FAD</keyword>
<dbReference type="GO" id="GO:0016651">
    <property type="term" value="F:oxidoreductase activity, acting on NAD(P)H"/>
    <property type="evidence" value="ECO:0007669"/>
    <property type="project" value="TreeGrafter"/>
</dbReference>
<keyword evidence="7" id="KW-0560">Oxidoreductase</keyword>
<dbReference type="Pfam" id="PF14759">
    <property type="entry name" value="Reductase_C"/>
    <property type="match status" value="1"/>
</dbReference>
<comment type="similarity">
    <text evidence="2">Belongs to the FAD-dependent oxidoreductase family.</text>
</comment>
<gene>
    <name evidence="11" type="ORF">J437_LFUL007619</name>
</gene>
<keyword evidence="5" id="KW-0479">Metal-binding</keyword>
<evidence type="ECO:0000256" key="8">
    <source>
        <dbReference type="ARBA" id="ARBA00023004"/>
    </source>
</evidence>
<dbReference type="PROSITE" id="PS51296">
    <property type="entry name" value="RIESKE"/>
    <property type="match status" value="1"/>
</dbReference>
<comment type="cofactor">
    <cofactor evidence="1">
        <name>FAD</name>
        <dbReference type="ChEBI" id="CHEBI:57692"/>
    </cofactor>
</comment>
<dbReference type="InterPro" id="IPR023753">
    <property type="entry name" value="FAD/NAD-binding_dom"/>
</dbReference>
<dbReference type="GO" id="GO:0005737">
    <property type="term" value="C:cytoplasm"/>
    <property type="evidence" value="ECO:0007669"/>
    <property type="project" value="TreeGrafter"/>
</dbReference>
<evidence type="ECO:0000256" key="3">
    <source>
        <dbReference type="ARBA" id="ARBA00022630"/>
    </source>
</evidence>
<organism evidence="11 12">
    <name type="scientific">Ladona fulva</name>
    <name type="common">Scarce chaser dragonfly</name>
    <name type="synonym">Libellula fulva</name>
    <dbReference type="NCBI Taxonomy" id="123851"/>
    <lineage>
        <taxon>Eukaryota</taxon>
        <taxon>Metazoa</taxon>
        <taxon>Ecdysozoa</taxon>
        <taxon>Arthropoda</taxon>
        <taxon>Hexapoda</taxon>
        <taxon>Insecta</taxon>
        <taxon>Pterygota</taxon>
        <taxon>Palaeoptera</taxon>
        <taxon>Odonata</taxon>
        <taxon>Epiprocta</taxon>
        <taxon>Anisoptera</taxon>
        <taxon>Libelluloidea</taxon>
        <taxon>Libellulidae</taxon>
        <taxon>Ladona</taxon>
    </lineage>
</organism>
<proteinExistence type="inferred from homology"/>
<evidence type="ECO:0000256" key="7">
    <source>
        <dbReference type="ARBA" id="ARBA00023002"/>
    </source>
</evidence>
<dbReference type="InterPro" id="IPR050446">
    <property type="entry name" value="FAD-oxidoreductase/Apoptosis"/>
</dbReference>
<reference evidence="11" key="1">
    <citation type="submission" date="2013-04" db="EMBL/GenBank/DDBJ databases">
        <authorList>
            <person name="Qu J."/>
            <person name="Murali S.C."/>
            <person name="Bandaranaike D."/>
            <person name="Bellair M."/>
            <person name="Blankenburg K."/>
            <person name="Chao H."/>
            <person name="Dinh H."/>
            <person name="Doddapaneni H."/>
            <person name="Downs B."/>
            <person name="Dugan-Rocha S."/>
            <person name="Elkadiri S."/>
            <person name="Gnanaolivu R.D."/>
            <person name="Hernandez B."/>
            <person name="Javaid M."/>
            <person name="Jayaseelan J.C."/>
            <person name="Lee S."/>
            <person name="Li M."/>
            <person name="Ming W."/>
            <person name="Munidasa M."/>
            <person name="Muniz J."/>
            <person name="Nguyen L."/>
            <person name="Ongeri F."/>
            <person name="Osuji N."/>
            <person name="Pu L.-L."/>
            <person name="Puazo M."/>
            <person name="Qu C."/>
            <person name="Quiroz J."/>
            <person name="Raj R."/>
            <person name="Weissenberger G."/>
            <person name="Xin Y."/>
            <person name="Zou X."/>
            <person name="Han Y."/>
            <person name="Richards S."/>
            <person name="Worley K."/>
            <person name="Muzny D."/>
            <person name="Gibbs R."/>
        </authorList>
    </citation>
    <scope>NUCLEOTIDE SEQUENCE</scope>
    <source>
        <strain evidence="11">Sampled in the wild</strain>
    </source>
</reference>
<keyword evidence="12" id="KW-1185">Reference proteome</keyword>
<evidence type="ECO:0000256" key="1">
    <source>
        <dbReference type="ARBA" id="ARBA00001974"/>
    </source>
</evidence>
<dbReference type="InterPro" id="IPR017941">
    <property type="entry name" value="Rieske_2Fe-2S"/>
</dbReference>
<dbReference type="GO" id="GO:0046872">
    <property type="term" value="F:metal ion binding"/>
    <property type="evidence" value="ECO:0007669"/>
    <property type="project" value="UniProtKB-KW"/>
</dbReference>
<feature type="domain" description="Rieske" evidence="10">
    <location>
        <begin position="61"/>
        <end position="158"/>
    </location>
</feature>
<evidence type="ECO:0000259" key="10">
    <source>
        <dbReference type="PROSITE" id="PS51296"/>
    </source>
</evidence>
<dbReference type="Pfam" id="PF00355">
    <property type="entry name" value="Rieske"/>
    <property type="match status" value="1"/>
</dbReference>
<dbReference type="AlphaFoldDB" id="A0A8K0K6Y0"/>
<dbReference type="InterPro" id="IPR016156">
    <property type="entry name" value="FAD/NAD-linked_Rdtase_dimer_sf"/>
</dbReference>
<evidence type="ECO:0000313" key="12">
    <source>
        <dbReference type="Proteomes" id="UP000792457"/>
    </source>
</evidence>
<dbReference type="SUPFAM" id="SSF55424">
    <property type="entry name" value="FAD/NAD-linked reductases, dimerisation (C-terminal) domain"/>
    <property type="match status" value="1"/>
</dbReference>
<keyword evidence="9" id="KW-0411">Iron-sulfur</keyword>
<dbReference type="EMBL" id="KZ308393">
    <property type="protein sequence ID" value="KAG8228882.1"/>
    <property type="molecule type" value="Genomic_DNA"/>
</dbReference>
<dbReference type="Gene3D" id="3.30.390.30">
    <property type="match status" value="1"/>
</dbReference>
<accession>A0A8K0K6Y0</accession>
<reference evidence="11" key="2">
    <citation type="submission" date="2017-10" db="EMBL/GenBank/DDBJ databases">
        <title>Ladona fulva Genome sequencing and assembly.</title>
        <authorList>
            <person name="Murali S."/>
            <person name="Richards S."/>
            <person name="Bandaranaike D."/>
            <person name="Bellair M."/>
            <person name="Blankenburg K."/>
            <person name="Chao H."/>
            <person name="Dinh H."/>
            <person name="Doddapaneni H."/>
            <person name="Dugan-Rocha S."/>
            <person name="Elkadiri S."/>
            <person name="Gnanaolivu R."/>
            <person name="Hernandez B."/>
            <person name="Skinner E."/>
            <person name="Javaid M."/>
            <person name="Lee S."/>
            <person name="Li M."/>
            <person name="Ming W."/>
            <person name="Munidasa M."/>
            <person name="Muniz J."/>
            <person name="Nguyen L."/>
            <person name="Hughes D."/>
            <person name="Osuji N."/>
            <person name="Pu L.-L."/>
            <person name="Puazo M."/>
            <person name="Qu C."/>
            <person name="Quiroz J."/>
            <person name="Raj R."/>
            <person name="Weissenberger G."/>
            <person name="Xin Y."/>
            <person name="Zou X."/>
            <person name="Han Y."/>
            <person name="Worley K."/>
            <person name="Muzny D."/>
            <person name="Gibbs R."/>
        </authorList>
    </citation>
    <scope>NUCLEOTIDE SEQUENCE</scope>
    <source>
        <strain evidence="11">Sampled in the wild</strain>
    </source>
</reference>
<dbReference type="Gene3D" id="2.102.10.10">
    <property type="entry name" value="Rieske [2Fe-2S] iron-sulphur domain"/>
    <property type="match status" value="1"/>
</dbReference>
<dbReference type="GO" id="GO:0051537">
    <property type="term" value="F:2 iron, 2 sulfur cluster binding"/>
    <property type="evidence" value="ECO:0007669"/>
    <property type="project" value="UniProtKB-KW"/>
</dbReference>
<evidence type="ECO:0000256" key="9">
    <source>
        <dbReference type="ARBA" id="ARBA00023014"/>
    </source>
</evidence>
<protein>
    <recommendedName>
        <fullName evidence="10">Rieske domain-containing protein</fullName>
    </recommendedName>
</protein>
<dbReference type="InterPro" id="IPR036188">
    <property type="entry name" value="FAD/NAD-bd_sf"/>
</dbReference>
<evidence type="ECO:0000256" key="4">
    <source>
        <dbReference type="ARBA" id="ARBA00022714"/>
    </source>
</evidence>
<name>A0A8K0K6Y0_LADFU</name>
<dbReference type="SUPFAM" id="SSF51905">
    <property type="entry name" value="FAD/NAD(P)-binding domain"/>
    <property type="match status" value="1"/>
</dbReference>
<evidence type="ECO:0000313" key="11">
    <source>
        <dbReference type="EMBL" id="KAG8228882.1"/>
    </source>
</evidence>
<dbReference type="InterPro" id="IPR036922">
    <property type="entry name" value="Rieske_2Fe-2S_sf"/>
</dbReference>
<dbReference type="Gene3D" id="3.50.50.60">
    <property type="entry name" value="FAD/NAD(P)-binding domain"/>
    <property type="match status" value="2"/>
</dbReference>
<dbReference type="Pfam" id="PF07992">
    <property type="entry name" value="Pyr_redox_2"/>
    <property type="match status" value="1"/>
</dbReference>
<keyword evidence="3" id="KW-0285">Flavoprotein</keyword>
<keyword evidence="4" id="KW-0001">2Fe-2S</keyword>
<keyword evidence="8" id="KW-0408">Iron</keyword>